<dbReference type="EMBL" id="PUHQ01000095">
    <property type="protein sequence ID" value="KAG0656573.1"/>
    <property type="molecule type" value="Genomic_DNA"/>
</dbReference>
<gene>
    <name evidence="1" type="ORF">C6P46_007062</name>
</gene>
<comment type="caution">
    <text evidence="1">The sequence shown here is derived from an EMBL/GenBank/DDBJ whole genome shotgun (WGS) entry which is preliminary data.</text>
</comment>
<dbReference type="Proteomes" id="UP000777482">
    <property type="component" value="Unassembled WGS sequence"/>
</dbReference>
<proteinExistence type="predicted"/>
<name>A0A9P6VVZ8_RHOMI</name>
<dbReference type="AlphaFoldDB" id="A0A9P6VVZ8"/>
<evidence type="ECO:0000313" key="2">
    <source>
        <dbReference type="Proteomes" id="UP000777482"/>
    </source>
</evidence>
<evidence type="ECO:0000313" key="1">
    <source>
        <dbReference type="EMBL" id="KAG0656573.1"/>
    </source>
</evidence>
<accession>A0A9P6VVZ8</accession>
<reference evidence="1 2" key="1">
    <citation type="submission" date="2020-11" db="EMBL/GenBank/DDBJ databases">
        <title>Kefir isolates.</title>
        <authorList>
            <person name="Marcisauskas S."/>
            <person name="Kim Y."/>
            <person name="Blasche S."/>
        </authorList>
    </citation>
    <scope>NUCLEOTIDE SEQUENCE [LARGE SCALE GENOMIC DNA]</scope>
    <source>
        <strain evidence="1 2">KR</strain>
    </source>
</reference>
<organism evidence="1 2">
    <name type="scientific">Rhodotorula mucilaginosa</name>
    <name type="common">Yeast</name>
    <name type="synonym">Rhodotorula rubra</name>
    <dbReference type="NCBI Taxonomy" id="5537"/>
    <lineage>
        <taxon>Eukaryota</taxon>
        <taxon>Fungi</taxon>
        <taxon>Dikarya</taxon>
        <taxon>Basidiomycota</taxon>
        <taxon>Pucciniomycotina</taxon>
        <taxon>Microbotryomycetes</taxon>
        <taxon>Sporidiobolales</taxon>
        <taxon>Sporidiobolaceae</taxon>
        <taxon>Rhodotorula</taxon>
    </lineage>
</organism>
<protein>
    <submittedName>
        <fullName evidence="1">Uncharacterized protein</fullName>
    </submittedName>
</protein>
<keyword evidence="2" id="KW-1185">Reference proteome</keyword>
<sequence>MITVVPLSPYGHAKGMANHPVCGPRSAAAALAILHWARAHDIRGQADSFWRPSAELQLMPEIDVEAFLDNIRDSLAGPLSKASGFRYFDERDFEEFKQLWKEQSFVEKLWLTVSGIMQQGTAEQLYSNLTEELPKRRQQQRIQLTPPTLKELKGVDPVWVNLGASASASQRHSLGPGPELGRRAARIYNGAMGGTRVTARARKKYKLTTYVMSPSFAAFAFGRLLTTNAQPTLSDLRSKEPRCVNLGLDAPTTSQSHSLGPGPELGRRAARFYNIDRAHWQALRTWL</sequence>